<accession>A0ABP4BCT1</accession>
<reference evidence="2" key="1">
    <citation type="journal article" date="2019" name="Int. J. Syst. Evol. Microbiol.">
        <title>The Global Catalogue of Microorganisms (GCM) 10K type strain sequencing project: providing services to taxonomists for standard genome sequencing and annotation.</title>
        <authorList>
            <consortium name="The Broad Institute Genomics Platform"/>
            <consortium name="The Broad Institute Genome Sequencing Center for Infectious Disease"/>
            <person name="Wu L."/>
            <person name="Ma J."/>
        </authorList>
    </citation>
    <scope>NUCLEOTIDE SEQUENCE [LARGE SCALE GENOMIC DNA]</scope>
    <source>
        <strain evidence="2">JCM 11136</strain>
    </source>
</reference>
<name>A0ABP4BCT1_9ACTN</name>
<keyword evidence="2" id="KW-1185">Reference proteome</keyword>
<gene>
    <name evidence="1" type="ORF">GCM10009560_63150</name>
</gene>
<dbReference type="Proteomes" id="UP001501578">
    <property type="component" value="Unassembled WGS sequence"/>
</dbReference>
<evidence type="ECO:0000313" key="1">
    <source>
        <dbReference type="EMBL" id="GAA0946999.1"/>
    </source>
</evidence>
<sequence length="94" mass="10485">MSGQPFSATGNPERAFVRDALLRIMMLGISRGRALATSEVSPAAVLVVLQERGFTVTEATKDRIVEQTDPKRLERILRQAVTITSIQELFHQVY</sequence>
<organism evidence="1 2">
    <name type="scientific">Nonomuraea longicatena</name>
    <dbReference type="NCBI Taxonomy" id="83682"/>
    <lineage>
        <taxon>Bacteria</taxon>
        <taxon>Bacillati</taxon>
        <taxon>Actinomycetota</taxon>
        <taxon>Actinomycetes</taxon>
        <taxon>Streptosporangiales</taxon>
        <taxon>Streptosporangiaceae</taxon>
        <taxon>Nonomuraea</taxon>
    </lineage>
</organism>
<proteinExistence type="predicted"/>
<evidence type="ECO:0000313" key="2">
    <source>
        <dbReference type="Proteomes" id="UP001501578"/>
    </source>
</evidence>
<dbReference type="EMBL" id="BAAAHQ010000040">
    <property type="protein sequence ID" value="GAA0946999.1"/>
    <property type="molecule type" value="Genomic_DNA"/>
</dbReference>
<comment type="caution">
    <text evidence="1">The sequence shown here is derived from an EMBL/GenBank/DDBJ whole genome shotgun (WGS) entry which is preliminary data.</text>
</comment>
<protein>
    <submittedName>
        <fullName evidence="1">Uncharacterized protein</fullName>
    </submittedName>
</protein>